<gene>
    <name evidence="2" type="ORF">BcabD6B2_44500</name>
</gene>
<proteinExistence type="predicted"/>
<accession>A0AAV4LZD3</accession>
<sequence length="115" mass="11797">MAAAKAINAVGEEGLEGGDVTVGMTAGCLIPGFIVFTIGSISGAIMPATRLTVALQPRADMGLERPASILIHLTPICTMLPTALVHIVRAHGIQKEKLELEGIGVVGNRAEEGVA</sequence>
<organism evidence="2 3">
    <name type="scientific">Babesia caballi</name>
    <dbReference type="NCBI Taxonomy" id="5871"/>
    <lineage>
        <taxon>Eukaryota</taxon>
        <taxon>Sar</taxon>
        <taxon>Alveolata</taxon>
        <taxon>Apicomplexa</taxon>
        <taxon>Aconoidasida</taxon>
        <taxon>Piroplasmida</taxon>
        <taxon>Babesiidae</taxon>
        <taxon>Babesia</taxon>
    </lineage>
</organism>
<dbReference type="EMBL" id="BPLF01000004">
    <property type="protein sequence ID" value="GIX65015.1"/>
    <property type="molecule type" value="Genomic_DNA"/>
</dbReference>
<dbReference type="AlphaFoldDB" id="A0AAV4LZD3"/>
<keyword evidence="1" id="KW-0472">Membrane</keyword>
<dbReference type="Proteomes" id="UP001497744">
    <property type="component" value="Unassembled WGS sequence"/>
</dbReference>
<keyword evidence="1" id="KW-0812">Transmembrane</keyword>
<evidence type="ECO:0000256" key="1">
    <source>
        <dbReference type="SAM" id="Phobius"/>
    </source>
</evidence>
<evidence type="ECO:0000313" key="3">
    <source>
        <dbReference type="Proteomes" id="UP001497744"/>
    </source>
</evidence>
<reference evidence="2 3" key="1">
    <citation type="submission" date="2021-06" db="EMBL/GenBank/DDBJ databases">
        <title>Genome sequence of Babesia caballi.</title>
        <authorList>
            <person name="Yamagishi J."/>
            <person name="Kidaka T."/>
            <person name="Ochi A."/>
        </authorList>
    </citation>
    <scope>NUCLEOTIDE SEQUENCE [LARGE SCALE GENOMIC DNA]</scope>
    <source>
        <strain evidence="2">USDA-D6B2</strain>
    </source>
</reference>
<keyword evidence="1" id="KW-1133">Transmembrane helix</keyword>
<dbReference type="RefSeq" id="XP_067717084.1">
    <property type="nucleotide sequence ID" value="XM_067860983.1"/>
</dbReference>
<evidence type="ECO:0000313" key="2">
    <source>
        <dbReference type="EMBL" id="GIX65015.1"/>
    </source>
</evidence>
<feature type="transmembrane region" description="Helical" evidence="1">
    <location>
        <begin position="28"/>
        <end position="49"/>
    </location>
</feature>
<keyword evidence="3" id="KW-1185">Reference proteome</keyword>
<name>A0AAV4LZD3_BABCB</name>
<comment type="caution">
    <text evidence="2">The sequence shown here is derived from an EMBL/GenBank/DDBJ whole genome shotgun (WGS) entry which is preliminary data.</text>
</comment>
<feature type="transmembrane region" description="Helical" evidence="1">
    <location>
        <begin position="69"/>
        <end position="88"/>
    </location>
</feature>
<dbReference type="GeneID" id="94196496"/>
<protein>
    <submittedName>
        <fullName evidence="2">MBL fold metallo-hydrolase</fullName>
    </submittedName>
</protein>